<protein>
    <recommendedName>
        <fullName evidence="1">DUF4825 domain-containing protein</fullName>
    </recommendedName>
</protein>
<dbReference type="Proteomes" id="UP000183255">
    <property type="component" value="Unassembled WGS sequence"/>
</dbReference>
<evidence type="ECO:0000313" key="3">
    <source>
        <dbReference type="Proteomes" id="UP000183255"/>
    </source>
</evidence>
<sequence>MSQIYRRAQTTVSLIKYHFVFFPRYRRKRIERNDKAVCRRTKNEGYQNFFKEALRIEYTDAETPGVTDYHIYQVDYSTTAKVQLDVLVDGKKADYKLTRSTEPLMFMESIPWRNEAANLYKLRLDYVGDNSGVSRLVQATGLEFAGDYTLELKTSEKPYGLKLNYSRVNDKFEIIDFSQYSTELLGLIKNLDYVEITDGKSTHRLTAAEASKALGHDVKEFGTDPSKLEDYLKSLYEKYTND</sequence>
<dbReference type="GO" id="GO:0004803">
    <property type="term" value="F:transposase activity"/>
    <property type="evidence" value="ECO:0007669"/>
    <property type="project" value="InterPro"/>
</dbReference>
<dbReference type="GO" id="GO:0006313">
    <property type="term" value="P:DNA transposition"/>
    <property type="evidence" value="ECO:0007669"/>
    <property type="project" value="InterPro"/>
</dbReference>
<dbReference type="GO" id="GO:0003677">
    <property type="term" value="F:DNA binding"/>
    <property type="evidence" value="ECO:0007669"/>
    <property type="project" value="InterPro"/>
</dbReference>
<dbReference type="SUPFAM" id="SSF143422">
    <property type="entry name" value="Transposase IS200-like"/>
    <property type="match status" value="1"/>
</dbReference>
<evidence type="ECO:0000259" key="1">
    <source>
        <dbReference type="Pfam" id="PF16107"/>
    </source>
</evidence>
<evidence type="ECO:0000313" key="2">
    <source>
        <dbReference type="EMBL" id="SDJ18126.1"/>
    </source>
</evidence>
<proteinExistence type="predicted"/>
<dbReference type="InterPro" id="IPR032250">
    <property type="entry name" value="DUF4825"/>
</dbReference>
<dbReference type="Pfam" id="PF16107">
    <property type="entry name" value="DUF4825"/>
    <property type="match status" value="1"/>
</dbReference>
<dbReference type="EMBL" id="FNDZ01000009">
    <property type="protein sequence ID" value="SDJ18126.1"/>
    <property type="molecule type" value="Genomic_DNA"/>
</dbReference>
<reference evidence="2 3" key="1">
    <citation type="submission" date="2016-10" db="EMBL/GenBank/DDBJ databases">
        <authorList>
            <person name="de Groot N.N."/>
        </authorList>
    </citation>
    <scope>NUCLEOTIDE SEQUENCE [LARGE SCALE GENOMIC DNA]</scope>
    <source>
        <strain evidence="2 3">CGMCC 1.5058</strain>
    </source>
</reference>
<gene>
    <name evidence="2" type="ORF">SAMN05421804_10921</name>
</gene>
<organism evidence="2 3">
    <name type="scientific">Proteiniclasticum ruminis</name>
    <dbReference type="NCBI Taxonomy" id="398199"/>
    <lineage>
        <taxon>Bacteria</taxon>
        <taxon>Bacillati</taxon>
        <taxon>Bacillota</taxon>
        <taxon>Clostridia</taxon>
        <taxon>Eubacteriales</taxon>
        <taxon>Clostridiaceae</taxon>
        <taxon>Proteiniclasticum</taxon>
    </lineage>
</organism>
<name>A0A1G8RMG0_9CLOT</name>
<feature type="domain" description="DUF4825" evidence="1">
    <location>
        <begin position="119"/>
        <end position="200"/>
    </location>
</feature>
<dbReference type="InterPro" id="IPR036515">
    <property type="entry name" value="Transposase_17_sf"/>
</dbReference>
<dbReference type="AlphaFoldDB" id="A0A1G8RMG0"/>
<accession>A0A1G8RMG0</accession>